<evidence type="ECO:0000256" key="1">
    <source>
        <dbReference type="ARBA" id="ARBA00004377"/>
    </source>
</evidence>
<evidence type="ECO:0000313" key="14">
    <source>
        <dbReference type="Proteomes" id="UP000199283"/>
    </source>
</evidence>
<feature type="coiled-coil region" evidence="10">
    <location>
        <begin position="138"/>
        <end position="179"/>
    </location>
</feature>
<dbReference type="PRINTS" id="PR01490">
    <property type="entry name" value="RTXTOXIND"/>
</dbReference>
<feature type="domain" description="AprE-like beta-barrel" evidence="12">
    <location>
        <begin position="302"/>
        <end position="391"/>
    </location>
</feature>
<dbReference type="Pfam" id="PF26002">
    <property type="entry name" value="Beta-barrel_AprE"/>
    <property type="match status" value="1"/>
</dbReference>
<dbReference type="Gene3D" id="2.40.50.100">
    <property type="match status" value="1"/>
</dbReference>
<keyword evidence="3 9" id="KW-0813">Transport</keyword>
<accession>A0A1H7FKG3</accession>
<keyword evidence="10" id="KW-0175">Coiled coil</keyword>
<dbReference type="AlphaFoldDB" id="A0A1H7FKG3"/>
<evidence type="ECO:0000259" key="11">
    <source>
        <dbReference type="Pfam" id="PF25994"/>
    </source>
</evidence>
<dbReference type="OrthoDB" id="9810980at2"/>
<dbReference type="InterPro" id="IPR010129">
    <property type="entry name" value="T1SS_HlyD"/>
</dbReference>
<dbReference type="EMBL" id="FNZQ01000001">
    <property type="protein sequence ID" value="SEK25727.1"/>
    <property type="molecule type" value="Genomic_DNA"/>
</dbReference>
<comment type="similarity">
    <text evidence="2 9">Belongs to the membrane fusion protein (MFP) (TC 8.A.1) family.</text>
</comment>
<reference evidence="13 14" key="1">
    <citation type="submission" date="2016-10" db="EMBL/GenBank/DDBJ databases">
        <authorList>
            <person name="de Groot N.N."/>
        </authorList>
    </citation>
    <scope>NUCLEOTIDE SEQUENCE [LARGE SCALE GENOMIC DNA]</scope>
    <source>
        <strain evidence="13 14">DSM 14858</strain>
    </source>
</reference>
<dbReference type="InterPro" id="IPR058982">
    <property type="entry name" value="Beta-barrel_AprE"/>
</dbReference>
<keyword evidence="8" id="KW-0472">Membrane</keyword>
<evidence type="ECO:0000256" key="7">
    <source>
        <dbReference type="ARBA" id="ARBA00022989"/>
    </source>
</evidence>
<evidence type="ECO:0000256" key="3">
    <source>
        <dbReference type="ARBA" id="ARBA00022448"/>
    </source>
</evidence>
<comment type="subcellular location">
    <subcellularLocation>
        <location evidence="1 9">Cell inner membrane</location>
        <topology evidence="1 9">Single-pass membrane protein</topology>
    </subcellularLocation>
</comment>
<dbReference type="PANTHER" id="PTHR30386:SF17">
    <property type="entry name" value="ALKALINE PROTEASE SECRETION PROTEIN APRE"/>
    <property type="match status" value="1"/>
</dbReference>
<dbReference type="PANTHER" id="PTHR30386">
    <property type="entry name" value="MEMBRANE FUSION SUBUNIT OF EMRAB-TOLC MULTIDRUG EFFLUX PUMP"/>
    <property type="match status" value="1"/>
</dbReference>
<dbReference type="NCBIfam" id="TIGR01843">
    <property type="entry name" value="type_I_hlyD"/>
    <property type="match status" value="1"/>
</dbReference>
<keyword evidence="6" id="KW-0812">Transmembrane</keyword>
<protein>
    <recommendedName>
        <fullName evidence="9">Membrane fusion protein (MFP) family protein</fullName>
    </recommendedName>
</protein>
<dbReference type="GO" id="GO:0015031">
    <property type="term" value="P:protein transport"/>
    <property type="evidence" value="ECO:0007669"/>
    <property type="project" value="InterPro"/>
</dbReference>
<keyword evidence="7" id="KW-1133">Transmembrane helix</keyword>
<dbReference type="Proteomes" id="UP000199283">
    <property type="component" value="Unassembled WGS sequence"/>
</dbReference>
<evidence type="ECO:0000256" key="10">
    <source>
        <dbReference type="SAM" id="Coils"/>
    </source>
</evidence>
<feature type="domain" description="AprE-like long alpha-helical hairpin" evidence="11">
    <location>
        <begin position="71"/>
        <end position="256"/>
    </location>
</feature>
<dbReference type="STRING" id="188906.SAMN04488526_0121"/>
<evidence type="ECO:0000256" key="8">
    <source>
        <dbReference type="ARBA" id="ARBA00023136"/>
    </source>
</evidence>
<dbReference type="Pfam" id="PF25994">
    <property type="entry name" value="HH_AprE"/>
    <property type="match status" value="1"/>
</dbReference>
<evidence type="ECO:0000256" key="5">
    <source>
        <dbReference type="ARBA" id="ARBA00022519"/>
    </source>
</evidence>
<keyword evidence="5 9" id="KW-0997">Cell inner membrane</keyword>
<dbReference type="GO" id="GO:0005886">
    <property type="term" value="C:plasma membrane"/>
    <property type="evidence" value="ECO:0007669"/>
    <property type="project" value="UniProtKB-SubCell"/>
</dbReference>
<proteinExistence type="inferred from homology"/>
<keyword evidence="4 9" id="KW-1003">Cell membrane</keyword>
<sequence>MLILFGGFGSWAVLANISGAIISTGRVAVESNRQVVQHPDGGVVMEILVAEGDRVAEGDTLIRLDPEDLLSSADILGSQLHELAARTARLVAERDDKAEIDFPSDLLEAASLTPEIGEVVQGQRNMFEARAAFVARETEQLNQQSDQIDSQIDGIEAQALALKSQLELIREELEAQESLLDRGLTQAQRVLTLRRDEASLMGTVGEFEASIAELEGRRIGIGLEIIKLRARAHETAIAELRDLQARQLELSGEYRATIKRMSRLDVTAPVDGIVYDLQVFARRSVIRPADPILYLVPQDRPLVIQTEVDPIHIDQVYPGQPVTLRLPTFDARTTPELFGTVIRVSPDAFTNQATGATYYQAEVLPDEGEIARLGGLVLLPGMPVEAYLRTEDRTPLGYLVKPLADYFNRAFRE</sequence>
<evidence type="ECO:0000256" key="9">
    <source>
        <dbReference type="RuleBase" id="RU365093"/>
    </source>
</evidence>
<evidence type="ECO:0000256" key="4">
    <source>
        <dbReference type="ARBA" id="ARBA00022475"/>
    </source>
</evidence>
<gene>
    <name evidence="13" type="ORF">SAMN04488526_0121</name>
</gene>
<dbReference type="InterPro" id="IPR050739">
    <property type="entry name" value="MFP"/>
</dbReference>
<evidence type="ECO:0000256" key="2">
    <source>
        <dbReference type="ARBA" id="ARBA00009477"/>
    </source>
</evidence>
<organism evidence="13 14">
    <name type="scientific">Jannaschia helgolandensis</name>
    <dbReference type="NCBI Taxonomy" id="188906"/>
    <lineage>
        <taxon>Bacteria</taxon>
        <taxon>Pseudomonadati</taxon>
        <taxon>Pseudomonadota</taxon>
        <taxon>Alphaproteobacteria</taxon>
        <taxon>Rhodobacterales</taxon>
        <taxon>Roseobacteraceae</taxon>
        <taxon>Jannaschia</taxon>
    </lineage>
</organism>
<name>A0A1H7FKG3_9RHOB</name>
<keyword evidence="14" id="KW-1185">Reference proteome</keyword>
<evidence type="ECO:0000256" key="6">
    <source>
        <dbReference type="ARBA" id="ARBA00022692"/>
    </source>
</evidence>
<dbReference type="Gene3D" id="2.40.30.170">
    <property type="match status" value="1"/>
</dbReference>
<evidence type="ECO:0000259" key="12">
    <source>
        <dbReference type="Pfam" id="PF26002"/>
    </source>
</evidence>
<dbReference type="InterPro" id="IPR058781">
    <property type="entry name" value="HH_AprE-like"/>
</dbReference>
<evidence type="ECO:0000313" key="13">
    <source>
        <dbReference type="EMBL" id="SEK25727.1"/>
    </source>
</evidence>